<keyword evidence="2" id="KW-1003">Cell membrane</keyword>
<name>A0ABQ6M0R6_9GAMM</name>
<keyword evidence="3" id="KW-0328">Glycosyltransferase</keyword>
<evidence type="ECO:0000256" key="1">
    <source>
        <dbReference type="ARBA" id="ARBA00004651"/>
    </source>
</evidence>
<evidence type="ECO:0000256" key="3">
    <source>
        <dbReference type="ARBA" id="ARBA00022676"/>
    </source>
</evidence>
<protein>
    <recommendedName>
        <fullName evidence="11">Glycosyltransferase RgtA/B/C/D-like domain-containing protein</fullName>
    </recommendedName>
</protein>
<evidence type="ECO:0000313" key="9">
    <source>
        <dbReference type="EMBL" id="GMG87882.1"/>
    </source>
</evidence>
<evidence type="ECO:0000256" key="2">
    <source>
        <dbReference type="ARBA" id="ARBA00022475"/>
    </source>
</evidence>
<dbReference type="PANTHER" id="PTHR33908:SF11">
    <property type="entry name" value="MEMBRANE PROTEIN"/>
    <property type="match status" value="1"/>
</dbReference>
<organism evidence="9 10">
    <name type="scientific">Biformimicrobium ophioploci</name>
    <dbReference type="NCBI Taxonomy" id="3036711"/>
    <lineage>
        <taxon>Bacteria</taxon>
        <taxon>Pseudomonadati</taxon>
        <taxon>Pseudomonadota</taxon>
        <taxon>Gammaproteobacteria</taxon>
        <taxon>Cellvibrionales</taxon>
        <taxon>Microbulbiferaceae</taxon>
        <taxon>Biformimicrobium</taxon>
    </lineage>
</organism>
<feature type="transmembrane region" description="Helical" evidence="8">
    <location>
        <begin position="14"/>
        <end position="32"/>
    </location>
</feature>
<comment type="subcellular location">
    <subcellularLocation>
        <location evidence="1">Cell membrane</location>
        <topology evidence="1">Multi-pass membrane protein</topology>
    </subcellularLocation>
</comment>
<evidence type="ECO:0000256" key="6">
    <source>
        <dbReference type="ARBA" id="ARBA00022989"/>
    </source>
</evidence>
<gene>
    <name evidence="9" type="ORF">MNKW57_22030</name>
</gene>
<feature type="transmembrane region" description="Helical" evidence="8">
    <location>
        <begin position="84"/>
        <end position="110"/>
    </location>
</feature>
<evidence type="ECO:0000313" key="10">
    <source>
        <dbReference type="Proteomes" id="UP001224392"/>
    </source>
</evidence>
<feature type="transmembrane region" description="Helical" evidence="8">
    <location>
        <begin position="212"/>
        <end position="232"/>
    </location>
</feature>
<keyword evidence="7 8" id="KW-0472">Membrane</keyword>
<comment type="caution">
    <text evidence="9">The sequence shown here is derived from an EMBL/GenBank/DDBJ whole genome shotgun (WGS) entry which is preliminary data.</text>
</comment>
<dbReference type="InterPro" id="IPR050297">
    <property type="entry name" value="LipidA_mod_glycosyltrf_83"/>
</dbReference>
<sequence>MNRLNAPLSIFTRIGPAWSAATATFLLTWLAIWRSSHLNDDATLYLFAADVFAAQGWDAAAAVYPRPFFSALLGSLASLTGMSALVTAFWLNALAFAATAFAFVRLAALLAHEMAPAEQSRAAWFAAVAVSLFPGLSSYFDYVIRDPLYWAASLWGLYAALCYLRSADIRYFALALAVTGLAVLLRPEALVLFPCYFAAILLQRDWPARRKLLIFSAGALSVGAGLVALAWLAPRYWHAIVQLLHLGDSNALLATLGGSWNELTGNLREHVLNRYSLDQAPAIAAAAVSIIFIGNVAEALTPAVLLAAAVLIWKGRFYWPRSSLFNLVLAAQILILLAFTVQMLFLQSRYLQLAALLLLLPVTISLARAWPALAPQRFARPVAITLAAVLFIDSHVSFGRTKEHLPAAVNWVEENLAQEGRVLFNDGQLAYLSGKLEDPASLRKIRSGRLPKVAQVSGQYEYAVIRVHRTMADNPVLASYREKFELVREFRGGNREQVLVFRIPKPGAPVASLQ</sequence>
<keyword evidence="10" id="KW-1185">Reference proteome</keyword>
<feature type="transmembrane region" description="Helical" evidence="8">
    <location>
        <begin position="280"/>
        <end position="312"/>
    </location>
</feature>
<evidence type="ECO:0000256" key="5">
    <source>
        <dbReference type="ARBA" id="ARBA00022692"/>
    </source>
</evidence>
<keyword evidence="6 8" id="KW-1133">Transmembrane helix</keyword>
<feature type="transmembrane region" description="Helical" evidence="8">
    <location>
        <begin position="44"/>
        <end position="64"/>
    </location>
</feature>
<feature type="transmembrane region" description="Helical" evidence="8">
    <location>
        <begin position="324"/>
        <end position="345"/>
    </location>
</feature>
<feature type="transmembrane region" description="Helical" evidence="8">
    <location>
        <begin position="351"/>
        <end position="370"/>
    </location>
</feature>
<feature type="transmembrane region" description="Helical" evidence="8">
    <location>
        <begin position="171"/>
        <end position="200"/>
    </location>
</feature>
<evidence type="ECO:0000256" key="7">
    <source>
        <dbReference type="ARBA" id="ARBA00023136"/>
    </source>
</evidence>
<evidence type="ECO:0000256" key="4">
    <source>
        <dbReference type="ARBA" id="ARBA00022679"/>
    </source>
</evidence>
<reference evidence="9 10" key="1">
    <citation type="submission" date="2023-04" db="EMBL/GenBank/DDBJ databases">
        <title>Marinobulbifer ophiurae gen. nov., sp. Nov., isolate from tissue of brittle star Ophioplocus japonicus.</title>
        <authorList>
            <person name="Kawano K."/>
            <person name="Sawayama S."/>
            <person name="Nakagawa S."/>
        </authorList>
    </citation>
    <scope>NUCLEOTIDE SEQUENCE [LARGE SCALE GENOMIC DNA]</scope>
    <source>
        <strain evidence="9 10">NKW57</strain>
    </source>
</reference>
<dbReference type="RefSeq" id="WP_285764497.1">
    <property type="nucleotide sequence ID" value="NZ_BSYJ01000004.1"/>
</dbReference>
<dbReference type="PANTHER" id="PTHR33908">
    <property type="entry name" value="MANNOSYLTRANSFERASE YKCB-RELATED"/>
    <property type="match status" value="1"/>
</dbReference>
<proteinExistence type="predicted"/>
<accession>A0ABQ6M0R6</accession>
<dbReference type="Proteomes" id="UP001224392">
    <property type="component" value="Unassembled WGS sequence"/>
</dbReference>
<evidence type="ECO:0000256" key="8">
    <source>
        <dbReference type="SAM" id="Phobius"/>
    </source>
</evidence>
<evidence type="ECO:0008006" key="11">
    <source>
        <dbReference type="Google" id="ProtNLM"/>
    </source>
</evidence>
<dbReference type="EMBL" id="BSYJ01000004">
    <property type="protein sequence ID" value="GMG87882.1"/>
    <property type="molecule type" value="Genomic_DNA"/>
</dbReference>
<feature type="transmembrane region" description="Helical" evidence="8">
    <location>
        <begin position="122"/>
        <end position="142"/>
    </location>
</feature>
<keyword evidence="4" id="KW-0808">Transferase</keyword>
<keyword evidence="5 8" id="KW-0812">Transmembrane</keyword>